<evidence type="ECO:0000256" key="3">
    <source>
        <dbReference type="ARBA" id="ARBA00004721"/>
    </source>
</evidence>
<keyword evidence="5" id="KW-0349">Heme</keyword>
<evidence type="ECO:0000256" key="4">
    <source>
        <dbReference type="ARBA" id="ARBA00010617"/>
    </source>
</evidence>
<dbReference type="Proteomes" id="UP001465976">
    <property type="component" value="Unassembled WGS sequence"/>
</dbReference>
<dbReference type="Pfam" id="PF00067">
    <property type="entry name" value="p450"/>
    <property type="match status" value="2"/>
</dbReference>
<dbReference type="PRINTS" id="PR00463">
    <property type="entry name" value="EP450I"/>
</dbReference>
<comment type="pathway">
    <text evidence="3">Secondary metabolite biosynthesis; terpenoid biosynthesis.</text>
</comment>
<dbReference type="EMBL" id="JBAHYK010000533">
    <property type="protein sequence ID" value="KAL0573184.1"/>
    <property type="molecule type" value="Genomic_DNA"/>
</dbReference>
<sequence>MLSIEIPIPLDSLILQATSIAVVGLLARKVYKRAHLYFATRHLAGPPFAGFIMGHFQVALDDDKAVVMNQWMETYGKVIRTSGMMGASEVLLTDLKAISHVLKHDSAIYQKPGDVTYLLERLTGHGVLVTEGDDHRKQRRVMNPAFGPVEIRAITEVFFEKSIELRDAWATQIENEGKGVEIQVDVLHWLSRMTLDVIGQAGFNYQLDAISGKYNALNEAFSHTFASGSFMSFTPETQGAFRRAHGTSSRIAKELYEHNRAAVEKTGTSQDRDLFSLLIKSNMSKDVPEAQKMTEEEVLAQVPTFLAAGHETTSTSTTFALYLISMNPEIQSKLRREVSSLPTDSPPMDQLNSLPYLDAVIRESLRVLTPVQSTVRKAMKDDIIPVEQPFLDRYGRQHHFVEYAQLRANFANEVKKGHDIVIPILAINKDKSLWGEDAEEFKPERWENLPDAVKSVPGVWGNLLTFLGGPHACIGWRFALVETKALVFTLVRAFEFELAVPKEDVMIKRGFVVLRPEVKGREGNQLPVNIRPVN</sequence>
<dbReference type="CDD" id="cd11069">
    <property type="entry name" value="CYP_FUM15-like"/>
    <property type="match status" value="1"/>
</dbReference>
<comment type="cofactor">
    <cofactor evidence="1">
        <name>heme</name>
        <dbReference type="ChEBI" id="CHEBI:30413"/>
    </cofactor>
</comment>
<evidence type="ECO:0000313" key="13">
    <source>
        <dbReference type="EMBL" id="KAL0573184.1"/>
    </source>
</evidence>
<dbReference type="PANTHER" id="PTHR24305:SF166">
    <property type="entry name" value="CYTOCHROME P450 12A4, MITOCHONDRIAL-RELATED"/>
    <property type="match status" value="1"/>
</dbReference>
<dbReference type="InterPro" id="IPR001128">
    <property type="entry name" value="Cyt_P450"/>
</dbReference>
<evidence type="ECO:0000256" key="6">
    <source>
        <dbReference type="ARBA" id="ARBA00022692"/>
    </source>
</evidence>
<keyword evidence="10" id="KW-0408">Iron</keyword>
<evidence type="ECO:0000256" key="12">
    <source>
        <dbReference type="ARBA" id="ARBA00023136"/>
    </source>
</evidence>
<reference evidence="13 14" key="1">
    <citation type="submission" date="2024-02" db="EMBL/GenBank/DDBJ databases">
        <title>A draft genome for the cacao thread blight pathogen Marasmius crinis-equi.</title>
        <authorList>
            <person name="Cohen S.P."/>
            <person name="Baruah I.K."/>
            <person name="Amoako-Attah I."/>
            <person name="Bukari Y."/>
            <person name="Meinhardt L.W."/>
            <person name="Bailey B.A."/>
        </authorList>
    </citation>
    <scope>NUCLEOTIDE SEQUENCE [LARGE SCALE GENOMIC DNA]</scope>
    <source>
        <strain evidence="13 14">GH-76</strain>
    </source>
</reference>
<evidence type="ECO:0000256" key="11">
    <source>
        <dbReference type="ARBA" id="ARBA00023033"/>
    </source>
</evidence>
<comment type="subcellular location">
    <subcellularLocation>
        <location evidence="2">Membrane</location>
    </subcellularLocation>
</comment>
<protein>
    <recommendedName>
        <fullName evidence="15">Cytochrome P450</fullName>
    </recommendedName>
</protein>
<keyword evidence="12" id="KW-0472">Membrane</keyword>
<keyword evidence="6" id="KW-0812">Transmembrane</keyword>
<evidence type="ECO:0000313" key="14">
    <source>
        <dbReference type="Proteomes" id="UP001465976"/>
    </source>
</evidence>
<organism evidence="13 14">
    <name type="scientific">Marasmius crinis-equi</name>
    <dbReference type="NCBI Taxonomy" id="585013"/>
    <lineage>
        <taxon>Eukaryota</taxon>
        <taxon>Fungi</taxon>
        <taxon>Dikarya</taxon>
        <taxon>Basidiomycota</taxon>
        <taxon>Agaricomycotina</taxon>
        <taxon>Agaricomycetes</taxon>
        <taxon>Agaricomycetidae</taxon>
        <taxon>Agaricales</taxon>
        <taxon>Marasmiineae</taxon>
        <taxon>Marasmiaceae</taxon>
        <taxon>Marasmius</taxon>
    </lineage>
</organism>
<dbReference type="InterPro" id="IPR002401">
    <property type="entry name" value="Cyt_P450_E_grp-I"/>
</dbReference>
<accession>A0ABR3FCY8</accession>
<evidence type="ECO:0000256" key="2">
    <source>
        <dbReference type="ARBA" id="ARBA00004370"/>
    </source>
</evidence>
<proteinExistence type="inferred from homology"/>
<name>A0ABR3FCY8_9AGAR</name>
<comment type="caution">
    <text evidence="13">The sequence shown here is derived from an EMBL/GenBank/DDBJ whole genome shotgun (WGS) entry which is preliminary data.</text>
</comment>
<evidence type="ECO:0008006" key="15">
    <source>
        <dbReference type="Google" id="ProtNLM"/>
    </source>
</evidence>
<keyword evidence="7" id="KW-0479">Metal-binding</keyword>
<keyword evidence="11" id="KW-0503">Monooxygenase</keyword>
<dbReference type="Gene3D" id="1.10.630.10">
    <property type="entry name" value="Cytochrome P450"/>
    <property type="match status" value="1"/>
</dbReference>
<evidence type="ECO:0000256" key="7">
    <source>
        <dbReference type="ARBA" id="ARBA00022723"/>
    </source>
</evidence>
<dbReference type="InterPro" id="IPR050121">
    <property type="entry name" value="Cytochrome_P450_monoxygenase"/>
</dbReference>
<dbReference type="SUPFAM" id="SSF48264">
    <property type="entry name" value="Cytochrome P450"/>
    <property type="match status" value="1"/>
</dbReference>
<dbReference type="PANTHER" id="PTHR24305">
    <property type="entry name" value="CYTOCHROME P450"/>
    <property type="match status" value="1"/>
</dbReference>
<evidence type="ECO:0000256" key="9">
    <source>
        <dbReference type="ARBA" id="ARBA00023002"/>
    </source>
</evidence>
<keyword evidence="9" id="KW-0560">Oxidoreductase</keyword>
<dbReference type="InterPro" id="IPR036396">
    <property type="entry name" value="Cyt_P450_sf"/>
</dbReference>
<evidence type="ECO:0000256" key="8">
    <source>
        <dbReference type="ARBA" id="ARBA00022989"/>
    </source>
</evidence>
<gene>
    <name evidence="13" type="ORF">V5O48_008777</name>
</gene>
<evidence type="ECO:0000256" key="1">
    <source>
        <dbReference type="ARBA" id="ARBA00001971"/>
    </source>
</evidence>
<evidence type="ECO:0000256" key="5">
    <source>
        <dbReference type="ARBA" id="ARBA00022617"/>
    </source>
</evidence>
<comment type="similarity">
    <text evidence="4">Belongs to the cytochrome P450 family.</text>
</comment>
<keyword evidence="8" id="KW-1133">Transmembrane helix</keyword>
<dbReference type="PRINTS" id="PR00385">
    <property type="entry name" value="P450"/>
</dbReference>
<keyword evidence="14" id="KW-1185">Reference proteome</keyword>
<evidence type="ECO:0000256" key="10">
    <source>
        <dbReference type="ARBA" id="ARBA00023004"/>
    </source>
</evidence>